<dbReference type="Pfam" id="PF08501">
    <property type="entry name" value="Shikimate_dh_N"/>
    <property type="match status" value="1"/>
</dbReference>
<name>A0A381UPV2_9ZZZZ</name>
<feature type="domain" description="Shikimate dehydrogenase substrate binding N-terminal" evidence="2">
    <location>
        <begin position="2"/>
        <end position="69"/>
    </location>
</feature>
<organism evidence="4">
    <name type="scientific">marine metagenome</name>
    <dbReference type="NCBI Taxonomy" id="408172"/>
    <lineage>
        <taxon>unclassified sequences</taxon>
        <taxon>metagenomes</taxon>
        <taxon>ecological metagenomes</taxon>
    </lineage>
</organism>
<dbReference type="GO" id="GO:0019632">
    <property type="term" value="P:shikimate metabolic process"/>
    <property type="evidence" value="ECO:0007669"/>
    <property type="project" value="TreeGrafter"/>
</dbReference>
<evidence type="ECO:0000259" key="3">
    <source>
        <dbReference type="Pfam" id="PF18317"/>
    </source>
</evidence>
<gene>
    <name evidence="4" type="ORF">METZ01_LOCUS82868</name>
</gene>
<accession>A0A381UPV2</accession>
<dbReference type="Gene3D" id="3.40.50.720">
    <property type="entry name" value="NAD(P)-binding Rossmann-like Domain"/>
    <property type="match status" value="1"/>
</dbReference>
<dbReference type="AlphaFoldDB" id="A0A381UPV2"/>
<dbReference type="GO" id="GO:0005829">
    <property type="term" value="C:cytosol"/>
    <property type="evidence" value="ECO:0007669"/>
    <property type="project" value="TreeGrafter"/>
</dbReference>
<dbReference type="PANTHER" id="PTHR21089:SF1">
    <property type="entry name" value="BIFUNCTIONAL 3-DEHYDROQUINATE DEHYDRATASE_SHIKIMATE DEHYDROGENASE, CHLOROPLASTIC"/>
    <property type="match status" value="1"/>
</dbReference>
<dbReference type="InterPro" id="IPR046346">
    <property type="entry name" value="Aminoacid_DH-like_N_sf"/>
</dbReference>
<dbReference type="Gene3D" id="3.40.50.10860">
    <property type="entry name" value="Leucine Dehydrogenase, chain A, domain 1"/>
    <property type="match status" value="1"/>
</dbReference>
<dbReference type="PANTHER" id="PTHR21089">
    <property type="entry name" value="SHIKIMATE DEHYDROGENASE"/>
    <property type="match status" value="1"/>
</dbReference>
<dbReference type="GO" id="GO:0004764">
    <property type="term" value="F:shikimate 3-dehydrogenase (NADP+) activity"/>
    <property type="evidence" value="ECO:0007669"/>
    <property type="project" value="InterPro"/>
</dbReference>
<dbReference type="InterPro" id="IPR006151">
    <property type="entry name" value="Shikm_DH/Glu-tRNA_Rdtase"/>
</dbReference>
<dbReference type="SUPFAM" id="SSF53223">
    <property type="entry name" value="Aminoacid dehydrogenase-like, N-terminal domain"/>
    <property type="match status" value="1"/>
</dbReference>
<feature type="domain" description="SDH C-terminal" evidence="3">
    <location>
        <begin position="220"/>
        <end position="250"/>
    </location>
</feature>
<evidence type="ECO:0008006" key="5">
    <source>
        <dbReference type="Google" id="ProtNLM"/>
    </source>
</evidence>
<evidence type="ECO:0000313" key="4">
    <source>
        <dbReference type="EMBL" id="SVA30014.1"/>
    </source>
</evidence>
<dbReference type="CDD" id="cd01065">
    <property type="entry name" value="NAD_bind_Shikimate_DH"/>
    <property type="match status" value="1"/>
</dbReference>
<dbReference type="Pfam" id="PF01488">
    <property type="entry name" value="Shikimate_DH"/>
    <property type="match status" value="1"/>
</dbReference>
<evidence type="ECO:0000259" key="2">
    <source>
        <dbReference type="Pfam" id="PF08501"/>
    </source>
</evidence>
<dbReference type="GO" id="GO:0009423">
    <property type="term" value="P:chorismate biosynthetic process"/>
    <property type="evidence" value="ECO:0007669"/>
    <property type="project" value="UniProtKB-UniPathway"/>
</dbReference>
<proteinExistence type="predicted"/>
<reference evidence="4" key="1">
    <citation type="submission" date="2018-05" db="EMBL/GenBank/DDBJ databases">
        <authorList>
            <person name="Lanie J.A."/>
            <person name="Ng W.-L."/>
            <person name="Kazmierczak K.M."/>
            <person name="Andrzejewski T.M."/>
            <person name="Davidsen T.M."/>
            <person name="Wayne K.J."/>
            <person name="Tettelin H."/>
            <person name="Glass J.I."/>
            <person name="Rusch D."/>
            <person name="Podicherti R."/>
            <person name="Tsui H.-C.T."/>
            <person name="Winkler M.E."/>
        </authorList>
    </citation>
    <scope>NUCLEOTIDE SEQUENCE</scope>
</reference>
<protein>
    <recommendedName>
        <fullName evidence="5">Shikimate dehydrogenase (NADP(+))</fullName>
    </recommendedName>
</protein>
<dbReference type="InterPro" id="IPR013708">
    <property type="entry name" value="Shikimate_DH-bd_N"/>
</dbReference>
<feature type="domain" description="Quinate/shikimate 5-dehydrogenase/glutamyl-tRNA reductase" evidence="1">
    <location>
        <begin position="100"/>
        <end position="175"/>
    </location>
</feature>
<dbReference type="UniPathway" id="UPA00053">
    <property type="reaction ID" value="UER00087"/>
</dbReference>
<evidence type="ECO:0000259" key="1">
    <source>
        <dbReference type="Pfam" id="PF01488"/>
    </source>
</evidence>
<dbReference type="InterPro" id="IPR036291">
    <property type="entry name" value="NAD(P)-bd_dom_sf"/>
</dbReference>
<sequence>MNAAFAETGLDWTCVAMEVPEGRAPGALEGMRALGIGGLSVTMPHKEAVAAALDLLTSDAGALDAVNCVVPDGDLLVGHNTDGAGFLDGLRHDAAFDPMRRRAVVIGAGGAARAVVHALGSAGAADVAVVNRTAERAETAAALAGTAGRVLGPSAVAEALAGADLVVNATSVGMAGVEAKHPVDPAALTAGTVAVDLIYHPPETEWLAALRGRGVEAHNGLSMLVFQAAHAFTLWTGMDAPVAAMDAAARAALARR</sequence>
<dbReference type="GO" id="GO:0050661">
    <property type="term" value="F:NADP binding"/>
    <property type="evidence" value="ECO:0007669"/>
    <property type="project" value="TreeGrafter"/>
</dbReference>
<dbReference type="InterPro" id="IPR022893">
    <property type="entry name" value="Shikimate_DH_fam"/>
</dbReference>
<dbReference type="InterPro" id="IPR041121">
    <property type="entry name" value="SDH_C"/>
</dbReference>
<dbReference type="Pfam" id="PF18317">
    <property type="entry name" value="SDH_C"/>
    <property type="match status" value="1"/>
</dbReference>
<dbReference type="EMBL" id="UINC01006852">
    <property type="protein sequence ID" value="SVA30014.1"/>
    <property type="molecule type" value="Genomic_DNA"/>
</dbReference>
<dbReference type="SUPFAM" id="SSF51735">
    <property type="entry name" value="NAD(P)-binding Rossmann-fold domains"/>
    <property type="match status" value="1"/>
</dbReference>